<reference evidence="2 3" key="1">
    <citation type="submission" date="2019-02" db="EMBL/GenBank/DDBJ databases">
        <title>Isolation of virulent Lactobacillus brevis phages.</title>
        <authorList>
            <person name="Feyereisen M."/>
            <person name="Mahony J."/>
            <person name="O'Sullivan T."/>
            <person name="van Sinderen D."/>
        </authorList>
    </citation>
    <scope>NUCLEOTIDE SEQUENCE [LARGE SCALE GENOMIC DNA]</scope>
</reference>
<name>A0A4Y5FG83_9CAUD</name>
<sequence length="169" mass="18601">MLNTKDKYPSTLAYGYVWNYLNSKGVTEKSIGELAMGLQKKFLPEVPLEKYISATLEITRKWDILNCCMVGIALDKDASNKELDEPLQTIMDEDLGVFAVDEVLAYYGFSSLYGGIGITSAGWLDKEKTGIIAKLDQDNTSVNVFLDDLIVGLVACVSAKIAHDYTGVK</sequence>
<dbReference type="EMBL" id="MK504443">
    <property type="protein sequence ID" value="QBJ03448.1"/>
    <property type="molecule type" value="Genomic_DNA"/>
</dbReference>
<keyword evidence="3" id="KW-1185">Reference proteome</keyword>
<proteinExistence type="predicted"/>
<gene>
    <name evidence="2" type="ORF">B521_0098</name>
</gene>
<evidence type="ECO:0000259" key="1">
    <source>
        <dbReference type="Pfam" id="PF04608"/>
    </source>
</evidence>
<feature type="domain" description="YutG/PgpA" evidence="1">
    <location>
        <begin position="58"/>
        <end position="162"/>
    </location>
</feature>
<dbReference type="InterPro" id="IPR036681">
    <property type="entry name" value="PgpA-like_sf"/>
</dbReference>
<dbReference type="GO" id="GO:0006629">
    <property type="term" value="P:lipid metabolic process"/>
    <property type="evidence" value="ECO:0007669"/>
    <property type="project" value="InterPro"/>
</dbReference>
<dbReference type="Proteomes" id="UP000308874">
    <property type="component" value="Segment"/>
</dbReference>
<evidence type="ECO:0000313" key="3">
    <source>
        <dbReference type="Proteomes" id="UP000308874"/>
    </source>
</evidence>
<evidence type="ECO:0000313" key="2">
    <source>
        <dbReference type="EMBL" id="QBJ03448.1"/>
    </source>
</evidence>
<accession>A0A4Y5FG83</accession>
<organism evidence="2 3">
    <name type="scientific">Lactobacillus phage 521B</name>
    <dbReference type="NCBI Taxonomy" id="2510942"/>
    <lineage>
        <taxon>Viruses</taxon>
        <taxon>Duplodnaviria</taxon>
        <taxon>Heunggongvirae</taxon>
        <taxon>Uroviricota</taxon>
        <taxon>Caudoviricetes</taxon>
        <taxon>Herelleviridae</taxon>
        <taxon>Tybeckvirus</taxon>
        <taxon>Tybeckvirus tv521B</taxon>
    </lineage>
</organism>
<dbReference type="GO" id="GO:0008962">
    <property type="term" value="F:phosphatidylglycerophosphatase activity"/>
    <property type="evidence" value="ECO:0007669"/>
    <property type="project" value="InterPro"/>
</dbReference>
<dbReference type="Pfam" id="PF04608">
    <property type="entry name" value="PgpA"/>
    <property type="match status" value="1"/>
</dbReference>
<protein>
    <submittedName>
        <fullName evidence="2">Phosphatidylglycerophosphatase A</fullName>
    </submittedName>
</protein>
<dbReference type="InterPro" id="IPR007686">
    <property type="entry name" value="YutG/PgpA"/>
</dbReference>
<dbReference type="InterPro" id="IPR026038">
    <property type="entry name" value="Put_PGPase"/>
</dbReference>
<dbReference type="SUPFAM" id="SSF101307">
    <property type="entry name" value="YutG-like"/>
    <property type="match status" value="1"/>
</dbReference>
<dbReference type="Gene3D" id="1.10.3760.10">
    <property type="entry name" value="PgpA-like"/>
    <property type="match status" value="1"/>
</dbReference>
<dbReference type="PIRSF" id="PIRSF019587">
    <property type="entry name" value="PGPase"/>
    <property type="match status" value="1"/>
</dbReference>